<feature type="non-terminal residue" evidence="3">
    <location>
        <position position="1"/>
    </location>
</feature>
<sequence>LSMSLPVRIASAAKGVTTIIERCENAKTNGYLDLSACSLMYLADAIYLVLKGYEINKVNLKDNDLKKFPKKLVAKFPNMTIVNAEGNQIEEIPEEFSEWKQLRGLNIANNKLTIFADSLYSLESLAVLDISGNAIEEFDVDRFFSSFPKLLQLNISGNPLKSEIKAALSEKRPKTMNIQF</sequence>
<name>A0AAV5VYZ3_9BILA</name>
<dbReference type="SUPFAM" id="SSF52075">
    <property type="entry name" value="Outer arm dynein light chain 1"/>
    <property type="match status" value="1"/>
</dbReference>
<accession>A0AAV5VYZ3</accession>
<keyword evidence="2" id="KW-0677">Repeat</keyword>
<dbReference type="InterPro" id="IPR032675">
    <property type="entry name" value="LRR_dom_sf"/>
</dbReference>
<dbReference type="Pfam" id="PF13855">
    <property type="entry name" value="LRR_8"/>
    <property type="match status" value="1"/>
</dbReference>
<keyword evidence="4" id="KW-1185">Reference proteome</keyword>
<dbReference type="PANTHER" id="PTHR48051">
    <property type="match status" value="1"/>
</dbReference>
<dbReference type="PANTHER" id="PTHR48051:SF1">
    <property type="entry name" value="RAS SUPPRESSOR PROTEIN 1"/>
    <property type="match status" value="1"/>
</dbReference>
<keyword evidence="1" id="KW-0433">Leucine-rich repeat</keyword>
<comment type="caution">
    <text evidence="3">The sequence shown here is derived from an EMBL/GenBank/DDBJ whole genome shotgun (WGS) entry which is preliminary data.</text>
</comment>
<evidence type="ECO:0000256" key="2">
    <source>
        <dbReference type="ARBA" id="ARBA00022737"/>
    </source>
</evidence>
<dbReference type="GO" id="GO:0005737">
    <property type="term" value="C:cytoplasm"/>
    <property type="evidence" value="ECO:0007669"/>
    <property type="project" value="TreeGrafter"/>
</dbReference>
<dbReference type="Proteomes" id="UP001432322">
    <property type="component" value="Unassembled WGS sequence"/>
</dbReference>
<evidence type="ECO:0000313" key="3">
    <source>
        <dbReference type="EMBL" id="GMT23695.1"/>
    </source>
</evidence>
<evidence type="ECO:0000313" key="4">
    <source>
        <dbReference type="Proteomes" id="UP001432322"/>
    </source>
</evidence>
<protein>
    <submittedName>
        <fullName evidence="3">Uncharacterized protein</fullName>
    </submittedName>
</protein>
<dbReference type="AlphaFoldDB" id="A0AAV5VYZ3"/>
<dbReference type="InterPro" id="IPR050216">
    <property type="entry name" value="LRR_domain-containing"/>
</dbReference>
<dbReference type="InterPro" id="IPR001611">
    <property type="entry name" value="Leu-rich_rpt"/>
</dbReference>
<dbReference type="Gene3D" id="3.80.10.10">
    <property type="entry name" value="Ribonuclease Inhibitor"/>
    <property type="match status" value="1"/>
</dbReference>
<proteinExistence type="predicted"/>
<reference evidence="3" key="1">
    <citation type="submission" date="2023-10" db="EMBL/GenBank/DDBJ databases">
        <title>Genome assembly of Pristionchus species.</title>
        <authorList>
            <person name="Yoshida K."/>
            <person name="Sommer R.J."/>
        </authorList>
    </citation>
    <scope>NUCLEOTIDE SEQUENCE</scope>
    <source>
        <strain evidence="3">RS5133</strain>
    </source>
</reference>
<gene>
    <name evidence="3" type="ORF">PFISCL1PPCAC_14992</name>
</gene>
<organism evidence="3 4">
    <name type="scientific">Pristionchus fissidentatus</name>
    <dbReference type="NCBI Taxonomy" id="1538716"/>
    <lineage>
        <taxon>Eukaryota</taxon>
        <taxon>Metazoa</taxon>
        <taxon>Ecdysozoa</taxon>
        <taxon>Nematoda</taxon>
        <taxon>Chromadorea</taxon>
        <taxon>Rhabditida</taxon>
        <taxon>Rhabditina</taxon>
        <taxon>Diplogasteromorpha</taxon>
        <taxon>Diplogasteroidea</taxon>
        <taxon>Neodiplogasteridae</taxon>
        <taxon>Pristionchus</taxon>
    </lineage>
</organism>
<dbReference type="EMBL" id="BTSY01000004">
    <property type="protein sequence ID" value="GMT23695.1"/>
    <property type="molecule type" value="Genomic_DNA"/>
</dbReference>
<evidence type="ECO:0000256" key="1">
    <source>
        <dbReference type="ARBA" id="ARBA00022614"/>
    </source>
</evidence>